<sequence length="63" mass="7651">MKDEEYVDMLMVGSHRLTKNELHLYAKMMRKRREEGRKANALRKENARTNFVHRNPKKRVKPL</sequence>
<name>A0A382M4B5_9ZZZZ</name>
<reference evidence="2" key="1">
    <citation type="submission" date="2018-05" db="EMBL/GenBank/DDBJ databases">
        <authorList>
            <person name="Lanie J.A."/>
            <person name="Ng W.-L."/>
            <person name="Kazmierczak K.M."/>
            <person name="Andrzejewski T.M."/>
            <person name="Davidsen T.M."/>
            <person name="Wayne K.J."/>
            <person name="Tettelin H."/>
            <person name="Glass J.I."/>
            <person name="Rusch D."/>
            <person name="Podicherti R."/>
            <person name="Tsui H.-C.T."/>
            <person name="Winkler M.E."/>
        </authorList>
    </citation>
    <scope>NUCLEOTIDE SEQUENCE</scope>
</reference>
<accession>A0A382M4B5</accession>
<organism evidence="2">
    <name type="scientific">marine metagenome</name>
    <dbReference type="NCBI Taxonomy" id="408172"/>
    <lineage>
        <taxon>unclassified sequences</taxon>
        <taxon>metagenomes</taxon>
        <taxon>ecological metagenomes</taxon>
    </lineage>
</organism>
<feature type="compositionally biased region" description="Basic and acidic residues" evidence="1">
    <location>
        <begin position="33"/>
        <end position="47"/>
    </location>
</feature>
<protein>
    <submittedName>
        <fullName evidence="2">Uncharacterized protein</fullName>
    </submittedName>
</protein>
<feature type="region of interest" description="Disordered" evidence="1">
    <location>
        <begin position="33"/>
        <end position="63"/>
    </location>
</feature>
<dbReference type="AlphaFoldDB" id="A0A382M4B5"/>
<evidence type="ECO:0000256" key="1">
    <source>
        <dbReference type="SAM" id="MobiDB-lite"/>
    </source>
</evidence>
<proteinExistence type="predicted"/>
<dbReference type="EMBL" id="UINC01091022">
    <property type="protein sequence ID" value="SVC43458.1"/>
    <property type="molecule type" value="Genomic_DNA"/>
</dbReference>
<feature type="compositionally biased region" description="Basic residues" evidence="1">
    <location>
        <begin position="54"/>
        <end position="63"/>
    </location>
</feature>
<evidence type="ECO:0000313" key="2">
    <source>
        <dbReference type="EMBL" id="SVC43458.1"/>
    </source>
</evidence>
<gene>
    <name evidence="2" type="ORF">METZ01_LOCUS296312</name>
</gene>